<name>B8FFN9_DESAL</name>
<evidence type="ECO:0000259" key="22">
    <source>
        <dbReference type="PROSITE" id="PS50110"/>
    </source>
</evidence>
<dbReference type="SMART" id="SM00388">
    <property type="entry name" value="HisKA"/>
    <property type="match status" value="1"/>
</dbReference>
<dbReference type="InterPro" id="IPR005467">
    <property type="entry name" value="His_kinase_dom"/>
</dbReference>
<dbReference type="EMBL" id="CP001322">
    <property type="protein sequence ID" value="ACL03444.1"/>
    <property type="molecule type" value="Genomic_DNA"/>
</dbReference>
<comment type="catalytic activity">
    <reaction evidence="1">
        <text>ATP + protein L-histidine = ADP + protein N-phospho-L-histidine.</text>
        <dbReference type="EC" id="2.7.13.3"/>
    </reaction>
</comment>
<dbReference type="CDD" id="cd00082">
    <property type="entry name" value="HisKA"/>
    <property type="match status" value="1"/>
</dbReference>
<evidence type="ECO:0000256" key="1">
    <source>
        <dbReference type="ARBA" id="ARBA00000085"/>
    </source>
</evidence>
<keyword evidence="13 20" id="KW-0472">Membrane</keyword>
<dbReference type="InterPro" id="IPR011006">
    <property type="entry name" value="CheY-like_superfamily"/>
</dbReference>
<evidence type="ECO:0000313" key="26">
    <source>
        <dbReference type="Proteomes" id="UP000000739"/>
    </source>
</evidence>
<keyword evidence="11 20" id="KW-1133">Transmembrane helix</keyword>
<feature type="region of interest" description="Disordered" evidence="19">
    <location>
        <begin position="945"/>
        <end position="964"/>
    </location>
</feature>
<dbReference type="CDD" id="cd17546">
    <property type="entry name" value="REC_hyHK_CKI1_RcsC-like"/>
    <property type="match status" value="2"/>
</dbReference>
<feature type="domain" description="HPt" evidence="24">
    <location>
        <begin position="1007"/>
        <end position="1100"/>
    </location>
</feature>
<evidence type="ECO:0000259" key="24">
    <source>
        <dbReference type="PROSITE" id="PS50894"/>
    </source>
</evidence>
<dbReference type="SUPFAM" id="SSF47226">
    <property type="entry name" value="Histidine-containing phosphotransfer domain, HPT domain"/>
    <property type="match status" value="1"/>
</dbReference>
<dbReference type="PRINTS" id="PR00344">
    <property type="entry name" value="BCTRLSENSOR"/>
</dbReference>
<dbReference type="InterPro" id="IPR004358">
    <property type="entry name" value="Sig_transdc_His_kin-like_C"/>
</dbReference>
<dbReference type="eggNOG" id="COG2205">
    <property type="taxonomic scope" value="Bacteria"/>
</dbReference>
<dbReference type="eggNOG" id="COG2972">
    <property type="taxonomic scope" value="Bacteria"/>
</dbReference>
<dbReference type="PROSITE" id="PS50885">
    <property type="entry name" value="HAMP"/>
    <property type="match status" value="1"/>
</dbReference>
<keyword evidence="4" id="KW-1003">Cell membrane</keyword>
<accession>B8FFN9</accession>
<dbReference type="CDD" id="cd12913">
    <property type="entry name" value="PDC1_MCP_like"/>
    <property type="match status" value="1"/>
</dbReference>
<dbReference type="AlphaFoldDB" id="B8FFN9"/>
<feature type="modified residue" description="Phosphohistidine" evidence="16">
    <location>
        <position position="1046"/>
    </location>
</feature>
<dbReference type="EC" id="2.7.13.3" evidence="3"/>
<keyword evidence="7 20" id="KW-0812">Transmembrane</keyword>
<feature type="domain" description="HAMP" evidence="23">
    <location>
        <begin position="340"/>
        <end position="392"/>
    </location>
</feature>
<dbReference type="InterPro" id="IPR003594">
    <property type="entry name" value="HATPase_dom"/>
</dbReference>
<evidence type="ECO:0000256" key="7">
    <source>
        <dbReference type="ARBA" id="ARBA00022692"/>
    </source>
</evidence>
<dbReference type="Gene3D" id="3.40.50.2300">
    <property type="match status" value="2"/>
</dbReference>
<feature type="modified residue" description="4-aspartylphosphate" evidence="17">
    <location>
        <position position="728"/>
    </location>
</feature>
<keyword evidence="12" id="KW-0902">Two-component regulatory system</keyword>
<dbReference type="KEGG" id="dal:Dalk_1747"/>
<dbReference type="RefSeq" id="WP_012610878.1">
    <property type="nucleotide sequence ID" value="NC_011768.1"/>
</dbReference>
<dbReference type="Pfam" id="PF00072">
    <property type="entry name" value="Response_reg"/>
    <property type="match status" value="2"/>
</dbReference>
<feature type="compositionally biased region" description="Polar residues" evidence="19">
    <location>
        <begin position="945"/>
        <end position="962"/>
    </location>
</feature>
<evidence type="ECO:0000256" key="2">
    <source>
        <dbReference type="ARBA" id="ARBA00004651"/>
    </source>
</evidence>
<dbReference type="InterPro" id="IPR001789">
    <property type="entry name" value="Sig_transdc_resp-reg_receiver"/>
</dbReference>
<proteinExistence type="predicted"/>
<reference evidence="25 26" key="1">
    <citation type="journal article" date="2012" name="Environ. Microbiol.">
        <title>The genome sequence of Desulfatibacillum alkenivorans AK-01: a blueprint for anaerobic alkane oxidation.</title>
        <authorList>
            <person name="Callaghan A.V."/>
            <person name="Morris B.E."/>
            <person name="Pereira I.A."/>
            <person name="McInerney M.J."/>
            <person name="Austin R.N."/>
            <person name="Groves J.T."/>
            <person name="Kukor J.J."/>
            <person name="Suflita J.M."/>
            <person name="Young L.Y."/>
            <person name="Zylstra G.J."/>
            <person name="Wawrik B."/>
        </authorList>
    </citation>
    <scope>NUCLEOTIDE SEQUENCE [LARGE SCALE GENOMIC DNA]</scope>
    <source>
        <strain evidence="25 26">AK-01</strain>
    </source>
</reference>
<dbReference type="Gene3D" id="3.30.565.10">
    <property type="entry name" value="Histidine kinase-like ATPase, C-terminal domain"/>
    <property type="match status" value="1"/>
</dbReference>
<evidence type="ECO:0000256" key="18">
    <source>
        <dbReference type="SAM" id="Coils"/>
    </source>
</evidence>
<dbReference type="InterPro" id="IPR036890">
    <property type="entry name" value="HATPase_C_sf"/>
</dbReference>
<dbReference type="SUPFAM" id="SSF158472">
    <property type="entry name" value="HAMP domain-like"/>
    <property type="match status" value="1"/>
</dbReference>
<dbReference type="PANTHER" id="PTHR45339:SF1">
    <property type="entry name" value="HYBRID SIGNAL TRANSDUCTION HISTIDINE KINASE J"/>
    <property type="match status" value="1"/>
</dbReference>
<dbReference type="PANTHER" id="PTHR45339">
    <property type="entry name" value="HYBRID SIGNAL TRANSDUCTION HISTIDINE KINASE J"/>
    <property type="match status" value="1"/>
</dbReference>
<dbReference type="PROSITE" id="PS50109">
    <property type="entry name" value="HIS_KIN"/>
    <property type="match status" value="1"/>
</dbReference>
<protein>
    <recommendedName>
        <fullName evidence="15">Sensory/regulatory protein RpfC</fullName>
        <ecNumber evidence="3">2.7.13.3</ecNumber>
    </recommendedName>
</protein>
<keyword evidence="5 17" id="KW-0597">Phosphoprotein</keyword>
<dbReference type="InterPro" id="IPR036097">
    <property type="entry name" value="HisK_dim/P_sf"/>
</dbReference>
<evidence type="ECO:0000256" key="19">
    <source>
        <dbReference type="SAM" id="MobiDB-lite"/>
    </source>
</evidence>
<dbReference type="Pfam" id="PF00672">
    <property type="entry name" value="HAMP"/>
    <property type="match status" value="1"/>
</dbReference>
<evidence type="ECO:0000259" key="21">
    <source>
        <dbReference type="PROSITE" id="PS50109"/>
    </source>
</evidence>
<evidence type="ECO:0000256" key="16">
    <source>
        <dbReference type="PROSITE-ProRule" id="PRU00110"/>
    </source>
</evidence>
<comment type="subcellular location">
    <subcellularLocation>
        <location evidence="2">Cell membrane</location>
        <topology evidence="2">Multi-pass membrane protein</topology>
    </subcellularLocation>
</comment>
<feature type="domain" description="Response regulatory" evidence="22">
    <location>
        <begin position="822"/>
        <end position="942"/>
    </location>
</feature>
<keyword evidence="8" id="KW-0547">Nucleotide-binding</keyword>
<dbReference type="InterPro" id="IPR036641">
    <property type="entry name" value="HPT_dom_sf"/>
</dbReference>
<dbReference type="Proteomes" id="UP000000739">
    <property type="component" value="Chromosome"/>
</dbReference>
<dbReference type="FunFam" id="1.10.287.130:FF:000002">
    <property type="entry name" value="Two-component osmosensing histidine kinase"/>
    <property type="match status" value="1"/>
</dbReference>
<evidence type="ECO:0000256" key="17">
    <source>
        <dbReference type="PROSITE-ProRule" id="PRU00169"/>
    </source>
</evidence>
<keyword evidence="6 25" id="KW-0808">Transferase</keyword>
<dbReference type="Pfam" id="PF00512">
    <property type="entry name" value="HisKA"/>
    <property type="match status" value="1"/>
</dbReference>
<comment type="subunit">
    <text evidence="14">At low DSF concentrations, interacts with RpfF.</text>
</comment>
<evidence type="ECO:0000256" key="6">
    <source>
        <dbReference type="ARBA" id="ARBA00022679"/>
    </source>
</evidence>
<feature type="transmembrane region" description="Helical" evidence="20">
    <location>
        <begin position="319"/>
        <end position="339"/>
    </location>
</feature>
<dbReference type="PROSITE" id="PS50110">
    <property type="entry name" value="RESPONSE_REGULATORY"/>
    <property type="match status" value="2"/>
</dbReference>
<dbReference type="Gene3D" id="3.30.450.20">
    <property type="entry name" value="PAS domain"/>
    <property type="match status" value="1"/>
</dbReference>
<evidence type="ECO:0000256" key="3">
    <source>
        <dbReference type="ARBA" id="ARBA00012438"/>
    </source>
</evidence>
<feature type="transmembrane region" description="Helical" evidence="20">
    <location>
        <begin position="6"/>
        <end position="31"/>
    </location>
</feature>
<evidence type="ECO:0000256" key="12">
    <source>
        <dbReference type="ARBA" id="ARBA00023012"/>
    </source>
</evidence>
<keyword evidence="10" id="KW-0067">ATP-binding</keyword>
<dbReference type="InterPro" id="IPR003661">
    <property type="entry name" value="HisK_dim/P_dom"/>
</dbReference>
<dbReference type="HOGENOM" id="CLU_000445_104_15_7"/>
<evidence type="ECO:0000256" key="8">
    <source>
        <dbReference type="ARBA" id="ARBA00022741"/>
    </source>
</evidence>
<evidence type="ECO:0000256" key="4">
    <source>
        <dbReference type="ARBA" id="ARBA00022475"/>
    </source>
</evidence>
<dbReference type="CDD" id="cd16922">
    <property type="entry name" value="HATPase_EvgS-ArcB-TorS-like"/>
    <property type="match status" value="1"/>
</dbReference>
<evidence type="ECO:0000256" key="13">
    <source>
        <dbReference type="ARBA" id="ARBA00023136"/>
    </source>
</evidence>
<dbReference type="SUPFAM" id="SSF47384">
    <property type="entry name" value="Homodimeric domain of signal transducing histidine kinase"/>
    <property type="match status" value="1"/>
</dbReference>
<organism evidence="25 26">
    <name type="scientific">Desulfatibacillum aliphaticivorans</name>
    <dbReference type="NCBI Taxonomy" id="218208"/>
    <lineage>
        <taxon>Bacteria</taxon>
        <taxon>Pseudomonadati</taxon>
        <taxon>Thermodesulfobacteriota</taxon>
        <taxon>Desulfobacteria</taxon>
        <taxon>Desulfobacterales</taxon>
        <taxon>Desulfatibacillaceae</taxon>
        <taxon>Desulfatibacillum</taxon>
    </lineage>
</organism>
<evidence type="ECO:0000259" key="23">
    <source>
        <dbReference type="PROSITE" id="PS50885"/>
    </source>
</evidence>
<dbReference type="SUPFAM" id="SSF55874">
    <property type="entry name" value="ATPase domain of HSP90 chaperone/DNA topoisomerase II/histidine kinase"/>
    <property type="match status" value="1"/>
</dbReference>
<evidence type="ECO:0000313" key="25">
    <source>
        <dbReference type="EMBL" id="ACL03444.1"/>
    </source>
</evidence>
<dbReference type="SMART" id="SM00304">
    <property type="entry name" value="HAMP"/>
    <property type="match status" value="1"/>
</dbReference>
<gene>
    <name evidence="25" type="ordered locus">Dalk_1747</name>
</gene>
<keyword evidence="26" id="KW-1185">Reference proteome</keyword>
<feature type="domain" description="Histidine kinase" evidence="21">
    <location>
        <begin position="435"/>
        <end position="656"/>
    </location>
</feature>
<dbReference type="CDD" id="cd06225">
    <property type="entry name" value="HAMP"/>
    <property type="match status" value="1"/>
</dbReference>
<dbReference type="GO" id="GO:0005886">
    <property type="term" value="C:plasma membrane"/>
    <property type="evidence" value="ECO:0007669"/>
    <property type="project" value="UniProtKB-SubCell"/>
</dbReference>
<sequence length="1102" mass="120838">MILNSIRTRIILVVGLSVGIMLAAVWSFAAVSLRQAAIDSAQNQYIETSRQYASRIKTQINVALGVSQALANTLSCFNISKTSATIGRDAANEVILKILKENPQFLGLRTVWEPDGFDGMDVMHKGREGHSEEGRFIPFWFRDGLGRFHLEKAPVDDSDPFCPYERIKAARKSILTKPHFQPLGSLKSSHFSVATPIIFNGSFRGVVGVVFNAETVAEVLWDAHKANPKAHFFVVDRTGEVLAGSAKADGLEKNILGSNSTSILSKAKNSMDHSFLSFGHNNLNAIIPIQFSGDLSEWFLLCQVSKNEILKRPNRNMGILLGIGAGLAFLTILFVYYAASKITRPIITLTELVKDAGKGNLKLQPAIKGPNEIAELTSSFYRMIEERDQAIQEILDAKQELEFSNQQLENLVEGANQLAVEAELANMAKGVFLANMSHEIRTPMNGVIGMGELLMETRLNSEQTEYVERINSSAQALLRVINDILDYSKIDADKLDLEVIEFNLRNTVEGVADVISVPAEEKGVEAACLIHHDVPLWLKGDPGRLRQILMNLSGNAVKFTEKGEVVIRVSLDSEDEETAVIRFEVRDSGIGIPPDVQKTLFTPFTQADSSTTRKHGGTGLGLAISKKLSELMGGEIGLTSEEGKGSTFWFTAVLPKSRKAPREELSVKDLQGKRVLVVDDVETNRIILREMLRGWKSRPEEAPGGEQALAWLDKAYAENDPFDLAILDMQMPDMDGAALGSRILDDPRFKNITLVMLTSMGMRGDAQAMEKLGFHAYLTKPIKQAQLFDALSCTMGACSGEEAGGARSIVTPYTSEETQKIHILLADDNDINQKVASTNLIKMGHSVVVANNGKEALDAIVKGEQYDLILMDGQMPIMDGMEATRKIRRFEAAHKVKRTPIVALTAHAMTGDREKFIEAGMDDYLTKPLQRDALTKVIQNVATSKKGSYSTQTANTEPQKNAVQKVEAPLIKQEASAQEEPAPFLQPEEEAPPPLDMEAALEIMGGDQELLDDCLKTFMNDVDDSVGNIAASQKSQDAEALQAAAHKYKGTLKYICADIASDLAFQLETMGKNDELAGADGILAALETETQRIKQFIEGHFG</sequence>
<dbReference type="Pfam" id="PF02518">
    <property type="entry name" value="HATPase_c"/>
    <property type="match status" value="1"/>
</dbReference>
<dbReference type="SMART" id="SM00448">
    <property type="entry name" value="REC"/>
    <property type="match status" value="2"/>
</dbReference>
<dbReference type="InterPro" id="IPR003660">
    <property type="entry name" value="HAMP_dom"/>
</dbReference>
<evidence type="ECO:0000256" key="14">
    <source>
        <dbReference type="ARBA" id="ARBA00064003"/>
    </source>
</evidence>
<dbReference type="PROSITE" id="PS50894">
    <property type="entry name" value="HPT"/>
    <property type="match status" value="1"/>
</dbReference>
<evidence type="ECO:0000256" key="20">
    <source>
        <dbReference type="SAM" id="Phobius"/>
    </source>
</evidence>
<feature type="coiled-coil region" evidence="18">
    <location>
        <begin position="387"/>
        <end position="425"/>
    </location>
</feature>
<evidence type="ECO:0000256" key="15">
    <source>
        <dbReference type="ARBA" id="ARBA00068150"/>
    </source>
</evidence>
<dbReference type="SUPFAM" id="SSF52172">
    <property type="entry name" value="CheY-like"/>
    <property type="match status" value="2"/>
</dbReference>
<feature type="domain" description="Response regulatory" evidence="22">
    <location>
        <begin position="674"/>
        <end position="795"/>
    </location>
</feature>
<dbReference type="Gene3D" id="1.20.120.160">
    <property type="entry name" value="HPT domain"/>
    <property type="match status" value="1"/>
</dbReference>
<feature type="modified residue" description="4-aspartylphosphate" evidence="17">
    <location>
        <position position="872"/>
    </location>
</feature>
<dbReference type="GO" id="GO:0000155">
    <property type="term" value="F:phosphorelay sensor kinase activity"/>
    <property type="evidence" value="ECO:0007669"/>
    <property type="project" value="InterPro"/>
</dbReference>
<keyword evidence="18" id="KW-0175">Coiled coil</keyword>
<dbReference type="Gene3D" id="6.10.340.10">
    <property type="match status" value="1"/>
</dbReference>
<dbReference type="SMART" id="SM00387">
    <property type="entry name" value="HATPase_c"/>
    <property type="match status" value="1"/>
</dbReference>
<keyword evidence="9 25" id="KW-0418">Kinase</keyword>
<evidence type="ECO:0000256" key="11">
    <source>
        <dbReference type="ARBA" id="ARBA00022989"/>
    </source>
</evidence>
<dbReference type="Gene3D" id="1.10.287.130">
    <property type="match status" value="1"/>
</dbReference>
<dbReference type="FunFam" id="3.30.565.10:FF:000010">
    <property type="entry name" value="Sensor histidine kinase RcsC"/>
    <property type="match status" value="1"/>
</dbReference>
<evidence type="ECO:0000256" key="10">
    <source>
        <dbReference type="ARBA" id="ARBA00022840"/>
    </source>
</evidence>
<dbReference type="eggNOG" id="COG2198">
    <property type="taxonomic scope" value="Bacteria"/>
</dbReference>
<dbReference type="GO" id="GO:0005524">
    <property type="term" value="F:ATP binding"/>
    <property type="evidence" value="ECO:0007669"/>
    <property type="project" value="UniProtKB-KW"/>
</dbReference>
<dbReference type="Pfam" id="PF01627">
    <property type="entry name" value="Hpt"/>
    <property type="match status" value="1"/>
</dbReference>
<evidence type="ECO:0000256" key="5">
    <source>
        <dbReference type="ARBA" id="ARBA00022553"/>
    </source>
</evidence>
<evidence type="ECO:0000256" key="9">
    <source>
        <dbReference type="ARBA" id="ARBA00022777"/>
    </source>
</evidence>
<dbReference type="eggNOG" id="COG0784">
    <property type="taxonomic scope" value="Bacteria"/>
</dbReference>
<dbReference type="InterPro" id="IPR008207">
    <property type="entry name" value="Sig_transdc_His_kin_Hpt_dom"/>
</dbReference>